<comment type="similarity">
    <text evidence="2">Belongs to the OmpP1/FadL family.</text>
</comment>
<evidence type="ECO:0000313" key="9">
    <source>
        <dbReference type="Proteomes" id="UP000652427"/>
    </source>
</evidence>
<organism evidence="8 9">
    <name type="scientific">Parasphingorhabdus flavimaris</name>
    <dbReference type="NCBI Taxonomy" id="266812"/>
    <lineage>
        <taxon>Bacteria</taxon>
        <taxon>Pseudomonadati</taxon>
        <taxon>Pseudomonadota</taxon>
        <taxon>Alphaproteobacteria</taxon>
        <taxon>Sphingomonadales</taxon>
        <taxon>Sphingomonadaceae</taxon>
        <taxon>Parasphingorhabdus</taxon>
    </lineage>
</organism>
<protein>
    <submittedName>
        <fullName evidence="8">Porin</fullName>
    </submittedName>
</protein>
<dbReference type="EMBL" id="JABWMH010000001">
    <property type="protein sequence ID" value="NVD26512.1"/>
    <property type="molecule type" value="Genomic_DNA"/>
</dbReference>
<name>A0ABX2MYI8_9SPHN</name>
<sequence>MPGTAQATDGYFLNGVGAKAKGAGGVAIAMPQDAFSIASNPASATAIEHRLDVGFEVFIPDRGSEIIGNQAGLDGVYSGNDANPFILPEFAYVRPLSDTVSVGLAVNGNGGMNTAYKTNPFASFGATGPAGVNLRQISIAPTIAVEFAEGQSLGLSPHFVVQSFEATGIQPFAANSQDPANFSNRGEDWAFGAGFRVGYLGSFGDNVRVGAFYQSEVWTTEFDRYAGLFAEQGGFNMPASWGAGVSVDATPRLTLGADFKHIEYSGVNSVGNPISSLLQGVPFGADNGPGFGWDDIDVWKVGAVYQASDKLTLRAGYGRSDNPVPQSETLLNILAPGVVRDHYTVGATHKLSEKFEITGYAMRAPRQTVNGSGSIPAPFGGGEANIRLAETAIGFSLGFGF</sequence>
<dbReference type="InterPro" id="IPR005017">
    <property type="entry name" value="OMPP1/FadL/TodX"/>
</dbReference>
<keyword evidence="9" id="KW-1185">Reference proteome</keyword>
<keyword evidence="5" id="KW-0732">Signal</keyword>
<reference evidence="8 9" key="1">
    <citation type="submission" date="2020-06" db="EMBL/GenBank/DDBJ databases">
        <authorList>
            <person name="Kim S.-J."/>
            <person name="Park S.-J."/>
        </authorList>
    </citation>
    <scope>NUCLEOTIDE SEQUENCE [LARGE SCALE GENOMIC DNA]</scope>
    <source>
        <strain evidence="8 9">SW-151</strain>
    </source>
</reference>
<dbReference type="Pfam" id="PF03349">
    <property type="entry name" value="Toluene_X"/>
    <property type="match status" value="1"/>
</dbReference>
<evidence type="ECO:0000256" key="7">
    <source>
        <dbReference type="ARBA" id="ARBA00023237"/>
    </source>
</evidence>
<evidence type="ECO:0000256" key="3">
    <source>
        <dbReference type="ARBA" id="ARBA00022452"/>
    </source>
</evidence>
<dbReference type="Proteomes" id="UP000652427">
    <property type="component" value="Unassembled WGS sequence"/>
</dbReference>
<evidence type="ECO:0000256" key="2">
    <source>
        <dbReference type="ARBA" id="ARBA00008163"/>
    </source>
</evidence>
<keyword evidence="3" id="KW-1134">Transmembrane beta strand</keyword>
<keyword evidence="6" id="KW-0472">Membrane</keyword>
<evidence type="ECO:0000313" key="8">
    <source>
        <dbReference type="EMBL" id="NVD26512.1"/>
    </source>
</evidence>
<evidence type="ECO:0000256" key="1">
    <source>
        <dbReference type="ARBA" id="ARBA00004571"/>
    </source>
</evidence>
<keyword evidence="7" id="KW-0998">Cell outer membrane</keyword>
<evidence type="ECO:0000256" key="6">
    <source>
        <dbReference type="ARBA" id="ARBA00023136"/>
    </source>
</evidence>
<proteinExistence type="inferred from homology"/>
<dbReference type="PANTHER" id="PTHR35093">
    <property type="entry name" value="OUTER MEMBRANE PROTEIN NMB0088-RELATED"/>
    <property type="match status" value="1"/>
</dbReference>
<comment type="caution">
    <text evidence="8">The sequence shown here is derived from an EMBL/GenBank/DDBJ whole genome shotgun (WGS) entry which is preliminary data.</text>
</comment>
<dbReference type="PANTHER" id="PTHR35093:SF8">
    <property type="entry name" value="OUTER MEMBRANE PROTEIN NMB0088-RELATED"/>
    <property type="match status" value="1"/>
</dbReference>
<keyword evidence="4" id="KW-0812">Transmembrane</keyword>
<comment type="subcellular location">
    <subcellularLocation>
        <location evidence="1">Cell outer membrane</location>
        <topology evidence="1">Multi-pass membrane protein</topology>
    </subcellularLocation>
</comment>
<evidence type="ECO:0000256" key="5">
    <source>
        <dbReference type="ARBA" id="ARBA00022729"/>
    </source>
</evidence>
<gene>
    <name evidence="8" type="ORF">HUO14_01185</name>
</gene>
<dbReference type="Gene3D" id="2.40.160.60">
    <property type="entry name" value="Outer membrane protein transport protein (OMPP1/FadL/TodX)"/>
    <property type="match status" value="1"/>
</dbReference>
<accession>A0ABX2MYI8</accession>
<evidence type="ECO:0000256" key="4">
    <source>
        <dbReference type="ARBA" id="ARBA00022692"/>
    </source>
</evidence>
<dbReference type="SUPFAM" id="SSF56935">
    <property type="entry name" value="Porins"/>
    <property type="match status" value="1"/>
</dbReference>